<keyword evidence="5 6" id="KW-0411">Iron-sulfur</keyword>
<dbReference type="AlphaFoldDB" id="A0A1M4VPC5"/>
<dbReference type="Gene3D" id="3.20.20.70">
    <property type="entry name" value="Aldolase class I"/>
    <property type="match status" value="1"/>
</dbReference>
<dbReference type="OrthoDB" id="9778883at2"/>
<dbReference type="Proteomes" id="UP000184088">
    <property type="component" value="Unassembled WGS sequence"/>
</dbReference>
<dbReference type="InterPro" id="IPR027596">
    <property type="entry name" value="AmmeMemoSam_rS"/>
</dbReference>
<name>A0A1M4VPC5_9THEO</name>
<keyword evidence="1" id="KW-0004">4Fe-4S</keyword>
<dbReference type="EMBL" id="FQVH01000004">
    <property type="protein sequence ID" value="SHE70632.1"/>
    <property type="molecule type" value="Genomic_DNA"/>
</dbReference>
<proteinExistence type="predicted"/>
<evidence type="ECO:0000313" key="8">
    <source>
        <dbReference type="EMBL" id="SHE70632.1"/>
    </source>
</evidence>
<organism evidence="8 9">
    <name type="scientific">Caldanaerobius fijiensis DSM 17918</name>
    <dbReference type="NCBI Taxonomy" id="1121256"/>
    <lineage>
        <taxon>Bacteria</taxon>
        <taxon>Bacillati</taxon>
        <taxon>Bacillota</taxon>
        <taxon>Clostridia</taxon>
        <taxon>Thermoanaerobacterales</taxon>
        <taxon>Thermoanaerobacteraceae</taxon>
        <taxon>Caldanaerobius</taxon>
    </lineage>
</organism>
<evidence type="ECO:0000259" key="7">
    <source>
        <dbReference type="PROSITE" id="PS51918"/>
    </source>
</evidence>
<keyword evidence="8" id="KW-0670">Pyruvate</keyword>
<dbReference type="CDD" id="cd01335">
    <property type="entry name" value="Radical_SAM"/>
    <property type="match status" value="1"/>
</dbReference>
<dbReference type="NCBIfam" id="TIGR04337">
    <property type="entry name" value="AmmeMemoSam_rS"/>
    <property type="match status" value="1"/>
</dbReference>
<keyword evidence="8" id="KW-0456">Lyase</keyword>
<dbReference type="PROSITE" id="PS51918">
    <property type="entry name" value="RADICAL_SAM"/>
    <property type="match status" value="1"/>
</dbReference>
<dbReference type="SUPFAM" id="SSF102114">
    <property type="entry name" value="Radical SAM enzymes"/>
    <property type="match status" value="1"/>
</dbReference>
<evidence type="ECO:0000256" key="2">
    <source>
        <dbReference type="ARBA" id="ARBA00022691"/>
    </source>
</evidence>
<dbReference type="SFLD" id="SFLDS00029">
    <property type="entry name" value="Radical_SAM"/>
    <property type="match status" value="1"/>
</dbReference>
<dbReference type="PANTHER" id="PTHR30352:SF5">
    <property type="entry name" value="PYRUVATE FORMATE-LYASE 1-ACTIVATING ENZYME"/>
    <property type="match status" value="1"/>
</dbReference>
<dbReference type="PANTHER" id="PTHR30352">
    <property type="entry name" value="PYRUVATE FORMATE-LYASE-ACTIVATING ENZYME"/>
    <property type="match status" value="1"/>
</dbReference>
<dbReference type="InterPro" id="IPR007197">
    <property type="entry name" value="rSAM"/>
</dbReference>
<dbReference type="Pfam" id="PF04055">
    <property type="entry name" value="Radical_SAM"/>
    <property type="match status" value="1"/>
</dbReference>
<evidence type="ECO:0000256" key="3">
    <source>
        <dbReference type="ARBA" id="ARBA00022723"/>
    </source>
</evidence>
<feature type="binding site" evidence="6">
    <location>
        <position position="82"/>
    </location>
    <ligand>
        <name>[4Fe-4S] cluster</name>
        <dbReference type="ChEBI" id="CHEBI:49883"/>
        <note>4Fe-4S-S-AdoMet</note>
    </ligand>
</feature>
<keyword evidence="4 6" id="KW-0408">Iron</keyword>
<dbReference type="SFLD" id="SFLDG01101">
    <property type="entry name" value="Uncharacterised_Radical_SAM_Su"/>
    <property type="match status" value="1"/>
</dbReference>
<protein>
    <submittedName>
        <fullName evidence="8">Pyruvate formate lyase activating enzyme</fullName>
    </submittedName>
</protein>
<feature type="binding site" evidence="6">
    <location>
        <position position="89"/>
    </location>
    <ligand>
        <name>[4Fe-4S] cluster</name>
        <dbReference type="ChEBI" id="CHEBI:49883"/>
        <note>4Fe-4S-S-AdoMet</note>
    </ligand>
</feature>
<dbReference type="STRING" id="1121256.SAMN02746089_00678"/>
<keyword evidence="9" id="KW-1185">Reference proteome</keyword>
<keyword evidence="3 6" id="KW-0479">Metal-binding</keyword>
<dbReference type="GO" id="GO:0046872">
    <property type="term" value="F:metal ion binding"/>
    <property type="evidence" value="ECO:0007669"/>
    <property type="project" value="UniProtKB-KW"/>
</dbReference>
<gene>
    <name evidence="8" type="ORF">SAMN02746089_00678</name>
</gene>
<dbReference type="InterPro" id="IPR058240">
    <property type="entry name" value="rSAM_sf"/>
</dbReference>
<evidence type="ECO:0000256" key="5">
    <source>
        <dbReference type="ARBA" id="ARBA00023014"/>
    </source>
</evidence>
<reference evidence="8 9" key="1">
    <citation type="submission" date="2016-11" db="EMBL/GenBank/DDBJ databases">
        <authorList>
            <person name="Jaros S."/>
            <person name="Januszkiewicz K."/>
            <person name="Wedrychowicz H."/>
        </authorList>
    </citation>
    <scope>NUCLEOTIDE SEQUENCE [LARGE SCALE GENOMIC DNA]</scope>
    <source>
        <strain evidence="8 9">DSM 17918</strain>
    </source>
</reference>
<dbReference type="GO" id="GO:0016829">
    <property type="term" value="F:lyase activity"/>
    <property type="evidence" value="ECO:0007669"/>
    <property type="project" value="UniProtKB-KW"/>
</dbReference>
<dbReference type="RefSeq" id="WP_073341769.1">
    <property type="nucleotide sequence ID" value="NZ_FQVH01000004.1"/>
</dbReference>
<dbReference type="InterPro" id="IPR034457">
    <property type="entry name" value="Organic_radical-activating"/>
</dbReference>
<evidence type="ECO:0000256" key="4">
    <source>
        <dbReference type="ARBA" id="ARBA00023004"/>
    </source>
</evidence>
<feature type="binding site" evidence="6">
    <location>
        <position position="86"/>
    </location>
    <ligand>
        <name>[4Fe-4S] cluster</name>
        <dbReference type="ChEBI" id="CHEBI:49883"/>
        <note>4Fe-4S-S-AdoMet</note>
    </ligand>
</feature>
<dbReference type="InterPro" id="IPR013785">
    <property type="entry name" value="Aldolase_TIM"/>
</dbReference>
<accession>A0A1M4VPC5</accession>
<comment type="cofactor">
    <cofactor evidence="6">
        <name>[4Fe-4S] cluster</name>
        <dbReference type="ChEBI" id="CHEBI:49883"/>
    </cofactor>
    <text evidence="6">Binds 1 [4Fe-4S] cluster. The cluster is coordinated with 3 cysteines and an exchangeable S-adenosyl-L-methionine.</text>
</comment>
<keyword evidence="2 6" id="KW-0949">S-adenosyl-L-methionine</keyword>
<dbReference type="PIRSF" id="PIRSF004869">
    <property type="entry name" value="PflX_prd"/>
    <property type="match status" value="1"/>
</dbReference>
<evidence type="ECO:0000313" key="9">
    <source>
        <dbReference type="Proteomes" id="UP000184088"/>
    </source>
</evidence>
<sequence length="328" mass="37622">MKEAMYYEKLKDGMVYCKLCPQGCRIKNSKYGICRARKNQNGILVSDNYGKVTGIAMDPIEKKPLYHFYPGSYILSIGSFGCNLSCAFCQNWHISQQQDVEYRLIRPEELINIAERQRGNIGIAYTYNEPSIWYEYMYDCAKIAKDRGLKNIMVTNGYINPEPLYNVLPYIDALNIDVKAFSDHYYKTLCGGRLAPVINTVEIASRLCHVELTTLIVTGENDNLGEIEELVKWVASIDKDIPLHFTRYFPNYKMENPPTEINTLINAYKIGKKYLNYVYIGNVGGTDNNTYCPNCGNLLIKRDIYVDIVGVGQDKKCSRCRKEIKVQF</sequence>
<evidence type="ECO:0000256" key="1">
    <source>
        <dbReference type="ARBA" id="ARBA00022485"/>
    </source>
</evidence>
<feature type="domain" description="Radical SAM core" evidence="7">
    <location>
        <begin position="67"/>
        <end position="282"/>
    </location>
</feature>
<dbReference type="InterPro" id="IPR016431">
    <property type="entry name" value="Pyrv-formate_lyase-activ_prd"/>
</dbReference>
<dbReference type="GO" id="GO:0051539">
    <property type="term" value="F:4 iron, 4 sulfur cluster binding"/>
    <property type="evidence" value="ECO:0007669"/>
    <property type="project" value="UniProtKB-KW"/>
</dbReference>
<evidence type="ECO:0000256" key="6">
    <source>
        <dbReference type="PIRSR" id="PIRSR004869-50"/>
    </source>
</evidence>